<name>A0A3M6TUE7_POCDA</name>
<dbReference type="Proteomes" id="UP000275408">
    <property type="component" value="Unassembled WGS sequence"/>
</dbReference>
<evidence type="ECO:0000313" key="2">
    <source>
        <dbReference type="Proteomes" id="UP000275408"/>
    </source>
</evidence>
<dbReference type="EMBL" id="RCHS01002947">
    <property type="protein sequence ID" value="RMX44844.1"/>
    <property type="molecule type" value="Genomic_DNA"/>
</dbReference>
<gene>
    <name evidence="1" type="ORF">pdam_00009265</name>
</gene>
<accession>A0A3M6TUE7</accession>
<proteinExistence type="predicted"/>
<feature type="non-terminal residue" evidence="1">
    <location>
        <position position="1"/>
    </location>
</feature>
<evidence type="ECO:0000313" key="1">
    <source>
        <dbReference type="EMBL" id="RMX44844.1"/>
    </source>
</evidence>
<protein>
    <submittedName>
        <fullName evidence="1">Uncharacterized protein</fullName>
    </submittedName>
</protein>
<keyword evidence="2" id="KW-1185">Reference proteome</keyword>
<reference evidence="1 2" key="1">
    <citation type="journal article" date="2018" name="Sci. Rep.">
        <title>Comparative analysis of the Pocillopora damicornis genome highlights role of immune system in coral evolution.</title>
        <authorList>
            <person name="Cunning R."/>
            <person name="Bay R.A."/>
            <person name="Gillette P."/>
            <person name="Baker A.C."/>
            <person name="Traylor-Knowles N."/>
        </authorList>
    </citation>
    <scope>NUCLEOTIDE SEQUENCE [LARGE SCALE GENOMIC DNA]</scope>
    <source>
        <strain evidence="1">RSMAS</strain>
        <tissue evidence="1">Whole animal</tissue>
    </source>
</reference>
<sequence>SNGKIHDFALLQYVFDDDEHEVKVRLHGNSKRLSKEYYRISHTIIEWLKELTKSDPPSIEVNGTISDFRNAAGHARNIKQIKNIKKTMEELLRDPLLELINMLKQGNRHRENAFVRKVETSSDPCVVLTTDQQLKDVERFCTNPSQFSILGKKPAFSFTTLTPYKHLLLRTKEDENPVRIGPTLIHHKKEPSSYDELSSTMIKLNGKTQNAAANGGQMTGKEEDLTFVGLGELKMDKNYVEEGMKESFYYRKTRA</sequence>
<comment type="caution">
    <text evidence="1">The sequence shown here is derived from an EMBL/GenBank/DDBJ whole genome shotgun (WGS) entry which is preliminary data.</text>
</comment>
<organism evidence="1 2">
    <name type="scientific">Pocillopora damicornis</name>
    <name type="common">Cauliflower coral</name>
    <name type="synonym">Millepora damicornis</name>
    <dbReference type="NCBI Taxonomy" id="46731"/>
    <lineage>
        <taxon>Eukaryota</taxon>
        <taxon>Metazoa</taxon>
        <taxon>Cnidaria</taxon>
        <taxon>Anthozoa</taxon>
        <taxon>Hexacorallia</taxon>
        <taxon>Scleractinia</taxon>
        <taxon>Astrocoeniina</taxon>
        <taxon>Pocilloporidae</taxon>
        <taxon>Pocillopora</taxon>
    </lineage>
</organism>
<dbReference type="AlphaFoldDB" id="A0A3M6TUE7"/>